<protein>
    <recommendedName>
        <fullName evidence="3">PiggyBac transposable element-derived protein domain-containing protein</fullName>
    </recommendedName>
</protein>
<evidence type="ECO:0000313" key="2">
    <source>
        <dbReference type="Proteomes" id="UP000095751"/>
    </source>
</evidence>
<evidence type="ECO:0008006" key="3">
    <source>
        <dbReference type="Google" id="ProtNLM"/>
    </source>
</evidence>
<keyword evidence="2" id="KW-1185">Reference proteome</keyword>
<dbReference type="AlphaFoldDB" id="A0A1E7ES33"/>
<dbReference type="Proteomes" id="UP000095751">
    <property type="component" value="Unassembled WGS sequence"/>
</dbReference>
<evidence type="ECO:0000313" key="1">
    <source>
        <dbReference type="EMBL" id="OEU08682.1"/>
    </source>
</evidence>
<dbReference type="KEGG" id="fcy:FRACYDRAFT_249582"/>
<dbReference type="EMBL" id="KV784379">
    <property type="protein sequence ID" value="OEU08682.1"/>
    <property type="molecule type" value="Genomic_DNA"/>
</dbReference>
<organism evidence="1 2">
    <name type="scientific">Fragilariopsis cylindrus CCMP1102</name>
    <dbReference type="NCBI Taxonomy" id="635003"/>
    <lineage>
        <taxon>Eukaryota</taxon>
        <taxon>Sar</taxon>
        <taxon>Stramenopiles</taxon>
        <taxon>Ochrophyta</taxon>
        <taxon>Bacillariophyta</taxon>
        <taxon>Bacillariophyceae</taxon>
        <taxon>Bacillariophycidae</taxon>
        <taxon>Bacillariales</taxon>
        <taxon>Bacillariaceae</taxon>
        <taxon>Fragilariopsis</taxon>
    </lineage>
</organism>
<gene>
    <name evidence="1" type="ORF">FRACYDRAFT_249582</name>
</gene>
<name>A0A1E7ES33_9STRA</name>
<sequence>MVYEAVAMYADADSSTIDKYQLPYGAIFIGDNEIDADNGIQYTRTPTSKWTEVEFEEGDDEGGRTIDPIEWTGEKEEPVNITDEELNSLRDVNGEIRFEKVFEWILPRFGVDDIHRLKHSRLEDGYIKICNVVVGVVRWQAVMVSLYNFMLESFKHKGHCVVMDSAYMGDAMCQVGREEWGINMVDTCQFHRTSAGALGKADIKAK</sequence>
<proteinExistence type="predicted"/>
<reference evidence="1 2" key="1">
    <citation type="submission" date="2016-09" db="EMBL/GenBank/DDBJ databases">
        <title>Extensive genetic diversity and differential bi-allelic expression allows diatom success in the polar Southern Ocean.</title>
        <authorList>
            <consortium name="DOE Joint Genome Institute"/>
            <person name="Mock T."/>
            <person name="Otillar R.P."/>
            <person name="Strauss J."/>
            <person name="Dupont C."/>
            <person name="Frickenhaus S."/>
            <person name="Maumus F."/>
            <person name="Mcmullan M."/>
            <person name="Sanges R."/>
            <person name="Schmutz J."/>
            <person name="Toseland A."/>
            <person name="Valas R."/>
            <person name="Veluchamy A."/>
            <person name="Ward B.J."/>
            <person name="Allen A."/>
            <person name="Barry K."/>
            <person name="Falciatore A."/>
            <person name="Ferrante M."/>
            <person name="Fortunato A.E."/>
            <person name="Gloeckner G."/>
            <person name="Gruber A."/>
            <person name="Hipkin R."/>
            <person name="Janech M."/>
            <person name="Kroth P."/>
            <person name="Leese F."/>
            <person name="Lindquist E."/>
            <person name="Lyon B.R."/>
            <person name="Martin J."/>
            <person name="Mayer C."/>
            <person name="Parker M."/>
            <person name="Quesneville H."/>
            <person name="Raymond J."/>
            <person name="Uhlig C."/>
            <person name="Valentin K.U."/>
            <person name="Worden A.Z."/>
            <person name="Armbrust E.V."/>
            <person name="Bowler C."/>
            <person name="Green B."/>
            <person name="Moulton V."/>
            <person name="Van Oosterhout C."/>
            <person name="Grigoriev I."/>
        </authorList>
    </citation>
    <scope>NUCLEOTIDE SEQUENCE [LARGE SCALE GENOMIC DNA]</scope>
    <source>
        <strain evidence="1 2">CCMP1102</strain>
    </source>
</reference>
<dbReference type="InParanoid" id="A0A1E7ES33"/>
<accession>A0A1E7ES33</accession>